<dbReference type="EMBL" id="CAJJDN010000001">
    <property type="protein sequence ID" value="CAD8045411.1"/>
    <property type="molecule type" value="Genomic_DNA"/>
</dbReference>
<protein>
    <recommendedName>
        <fullName evidence="10">Cell cycle control protein</fullName>
    </recommendedName>
</protein>
<dbReference type="PANTHER" id="PTHR10926:SF0">
    <property type="entry name" value="CDC50, ISOFORM A"/>
    <property type="match status" value="1"/>
</dbReference>
<sequence>MSDSKGFLHWLFFKKWHPVPSVGSTIALFSIIGVIFVALGIVITVINNNIQEVTIYKYDQKCSPVEYNKQCSFTYKLDQMKAPIYFYYELENFYQNHRRYVKSKSSTQLSGEEISLSDAEKYCEPIIFNKDLEQWQQAVYITENNEQVPKQRKPDDIASPCGLVAKSFFNDTYELSLSEKNIELNQTGISWPNDKGKKYKRASDSESTQWIDPENEHFIVWMRTAGLPTFRKLWGRIEQDIEEGEYTIKFQNNYNPQMFAGAKNIVLSTSGPFGGKNLFLSIAFIVVGVIQLLIALAFLIKKIRAGPSFGQKNE</sequence>
<evidence type="ECO:0000313" key="9">
    <source>
        <dbReference type="Proteomes" id="UP000692954"/>
    </source>
</evidence>
<gene>
    <name evidence="8" type="ORF">PSON_ATCC_30995.1.T0010033</name>
</gene>
<comment type="similarity">
    <text evidence="2 6">Belongs to the CDC50/LEM3 family.</text>
</comment>
<evidence type="ECO:0000256" key="5">
    <source>
        <dbReference type="ARBA" id="ARBA00023136"/>
    </source>
</evidence>
<evidence type="ECO:0000256" key="3">
    <source>
        <dbReference type="ARBA" id="ARBA00022692"/>
    </source>
</evidence>
<keyword evidence="9" id="KW-1185">Reference proteome</keyword>
<feature type="transmembrane region" description="Helical" evidence="7">
    <location>
        <begin position="21"/>
        <end position="46"/>
    </location>
</feature>
<feature type="transmembrane region" description="Helical" evidence="7">
    <location>
        <begin position="278"/>
        <end position="300"/>
    </location>
</feature>
<evidence type="ECO:0000256" key="4">
    <source>
        <dbReference type="ARBA" id="ARBA00022989"/>
    </source>
</evidence>
<dbReference type="PANTHER" id="PTHR10926">
    <property type="entry name" value="CELL CYCLE CONTROL PROTEIN 50"/>
    <property type="match status" value="1"/>
</dbReference>
<evidence type="ECO:0000256" key="1">
    <source>
        <dbReference type="ARBA" id="ARBA00004141"/>
    </source>
</evidence>
<dbReference type="GO" id="GO:0005886">
    <property type="term" value="C:plasma membrane"/>
    <property type="evidence" value="ECO:0007669"/>
    <property type="project" value="TreeGrafter"/>
</dbReference>
<evidence type="ECO:0000256" key="6">
    <source>
        <dbReference type="PIRNR" id="PIRNR015840"/>
    </source>
</evidence>
<accession>A0A8S1JT72</accession>
<dbReference type="OrthoDB" id="340608at2759"/>
<proteinExistence type="inferred from homology"/>
<name>A0A8S1JT72_9CILI</name>
<evidence type="ECO:0000313" key="8">
    <source>
        <dbReference type="EMBL" id="CAD8045411.1"/>
    </source>
</evidence>
<evidence type="ECO:0008006" key="10">
    <source>
        <dbReference type="Google" id="ProtNLM"/>
    </source>
</evidence>
<evidence type="ECO:0000256" key="2">
    <source>
        <dbReference type="ARBA" id="ARBA00009457"/>
    </source>
</evidence>
<keyword evidence="4 7" id="KW-1133">Transmembrane helix</keyword>
<evidence type="ECO:0000256" key="7">
    <source>
        <dbReference type="SAM" id="Phobius"/>
    </source>
</evidence>
<dbReference type="GO" id="GO:0005783">
    <property type="term" value="C:endoplasmic reticulum"/>
    <property type="evidence" value="ECO:0007669"/>
    <property type="project" value="TreeGrafter"/>
</dbReference>
<comment type="caution">
    <text evidence="8">The sequence shown here is derived from an EMBL/GenBank/DDBJ whole genome shotgun (WGS) entry which is preliminary data.</text>
</comment>
<dbReference type="AlphaFoldDB" id="A0A8S1JT72"/>
<dbReference type="Pfam" id="PF03381">
    <property type="entry name" value="CDC50"/>
    <property type="match status" value="1"/>
</dbReference>
<organism evidence="8 9">
    <name type="scientific">Paramecium sonneborni</name>
    <dbReference type="NCBI Taxonomy" id="65129"/>
    <lineage>
        <taxon>Eukaryota</taxon>
        <taxon>Sar</taxon>
        <taxon>Alveolata</taxon>
        <taxon>Ciliophora</taxon>
        <taxon>Intramacronucleata</taxon>
        <taxon>Oligohymenophorea</taxon>
        <taxon>Peniculida</taxon>
        <taxon>Parameciidae</taxon>
        <taxon>Paramecium</taxon>
    </lineage>
</organism>
<dbReference type="Proteomes" id="UP000692954">
    <property type="component" value="Unassembled WGS sequence"/>
</dbReference>
<keyword evidence="3 7" id="KW-0812">Transmembrane</keyword>
<dbReference type="PIRSF" id="PIRSF015840">
    <property type="entry name" value="DUF284_TM_euk"/>
    <property type="match status" value="1"/>
</dbReference>
<dbReference type="InterPro" id="IPR005045">
    <property type="entry name" value="CDC50/LEM3_fam"/>
</dbReference>
<dbReference type="GO" id="GO:0005794">
    <property type="term" value="C:Golgi apparatus"/>
    <property type="evidence" value="ECO:0007669"/>
    <property type="project" value="TreeGrafter"/>
</dbReference>
<reference evidence="8" key="1">
    <citation type="submission" date="2021-01" db="EMBL/GenBank/DDBJ databases">
        <authorList>
            <consortium name="Genoscope - CEA"/>
            <person name="William W."/>
        </authorList>
    </citation>
    <scope>NUCLEOTIDE SEQUENCE</scope>
</reference>
<comment type="subcellular location">
    <subcellularLocation>
        <location evidence="1">Membrane</location>
        <topology evidence="1">Multi-pass membrane protein</topology>
    </subcellularLocation>
</comment>
<keyword evidence="5 6" id="KW-0472">Membrane</keyword>